<dbReference type="HOGENOM" id="CLU_013325_4_1_9"/>
<accession>I8R1G6</accession>
<dbReference type="Proteomes" id="UP000005110">
    <property type="component" value="Chromosome"/>
</dbReference>
<sequence length="245" mass="26926">MGFFYGGKSVDIFSRTELLIGKEGLLKLKNSTVAVFGIGGVGSFAVEALVRAGVGKLVLIDGDNVCVTNINRQIHATTHTIGRPKVEVMKDRILEINPQAQVIIFKEFYSSENSDRLLSKEYDYVIDAIDRVPSKIDLIEKCISLNIPIISSMGAGNKLDPTKFEVTDIYKTSVCPLAKIVRRELKKRGIKSLKVVYSKEEPLKNFYQSEETVTSSKSVPGSISFVPSVAGLILAAEVVKDLLKK</sequence>
<dbReference type="Gene3D" id="3.40.50.720">
    <property type="entry name" value="NAD(P)-binding Rossmann-like Domain"/>
    <property type="match status" value="1"/>
</dbReference>
<keyword evidence="3" id="KW-1185">Reference proteome</keyword>
<organism evidence="2 3">
    <name type="scientific">Thermoanaerobacter siderophilus SR4</name>
    <dbReference type="NCBI Taxonomy" id="880478"/>
    <lineage>
        <taxon>Bacteria</taxon>
        <taxon>Bacillati</taxon>
        <taxon>Bacillota</taxon>
        <taxon>Clostridia</taxon>
        <taxon>Thermoanaerobacterales</taxon>
        <taxon>Thermoanaerobacteraceae</taxon>
        <taxon>Thermoanaerobacter</taxon>
    </lineage>
</organism>
<dbReference type="GO" id="GO:0008641">
    <property type="term" value="F:ubiquitin-like modifier activating enzyme activity"/>
    <property type="evidence" value="ECO:0007669"/>
    <property type="project" value="InterPro"/>
</dbReference>
<proteinExistence type="predicted"/>
<dbReference type="InterPro" id="IPR035985">
    <property type="entry name" value="Ubiquitin-activating_enz"/>
</dbReference>
<evidence type="ECO:0000313" key="2">
    <source>
        <dbReference type="EMBL" id="EIW01313.1"/>
    </source>
</evidence>
<dbReference type="InterPro" id="IPR000594">
    <property type="entry name" value="ThiF_NAD_FAD-bd"/>
</dbReference>
<gene>
    <name evidence="2" type="ORF">ThesiDRAFT1_2463</name>
</gene>
<dbReference type="Pfam" id="PF00899">
    <property type="entry name" value="ThiF"/>
    <property type="match status" value="1"/>
</dbReference>
<dbReference type="SUPFAM" id="SSF69572">
    <property type="entry name" value="Activating enzymes of the ubiquitin-like proteins"/>
    <property type="match status" value="1"/>
</dbReference>
<evidence type="ECO:0000259" key="1">
    <source>
        <dbReference type="Pfam" id="PF00899"/>
    </source>
</evidence>
<dbReference type="GO" id="GO:0061504">
    <property type="term" value="P:cyclic threonylcarbamoyladenosine biosynthetic process"/>
    <property type="evidence" value="ECO:0007669"/>
    <property type="project" value="TreeGrafter"/>
</dbReference>
<name>I8R1G6_9THEO</name>
<dbReference type="AlphaFoldDB" id="I8R1G6"/>
<feature type="domain" description="THIF-type NAD/FAD binding fold" evidence="1">
    <location>
        <begin position="18"/>
        <end position="244"/>
    </location>
</feature>
<reference evidence="2 3" key="1">
    <citation type="submission" date="2012-02" db="EMBL/GenBank/DDBJ databases">
        <title>Improved High-Quality Draft sequence of Thermoanaerobacter siderophilus SR4.</title>
        <authorList>
            <consortium name="US DOE Joint Genome Institute"/>
            <person name="Lucas S."/>
            <person name="Han J."/>
            <person name="Lapidus A."/>
            <person name="Cheng J.-F."/>
            <person name="Goodwin L."/>
            <person name="Pitluck S."/>
            <person name="Peters L."/>
            <person name="Detter J.C."/>
            <person name="Han C."/>
            <person name="Tapia R."/>
            <person name="Land M."/>
            <person name="Hauser L."/>
            <person name="Kyrpides N."/>
            <person name="Ivanova N."/>
            <person name="Pagani I."/>
            <person name="Hemme C."/>
            <person name="Woyke T."/>
        </authorList>
    </citation>
    <scope>NUCLEOTIDE SEQUENCE [LARGE SCALE GENOMIC DNA]</scope>
    <source>
        <strain evidence="2 3">SR4</strain>
    </source>
</reference>
<dbReference type="GO" id="GO:0061503">
    <property type="term" value="F:tRNA threonylcarbamoyladenosine dehydratase"/>
    <property type="evidence" value="ECO:0007669"/>
    <property type="project" value="TreeGrafter"/>
</dbReference>
<dbReference type="PANTHER" id="PTHR43267">
    <property type="entry name" value="TRNA THREONYLCARBAMOYLADENOSINE DEHYDRATASE"/>
    <property type="match status" value="1"/>
</dbReference>
<dbReference type="RefSeq" id="WP_006570482.1">
    <property type="nucleotide sequence ID" value="NZ_CM001486.1"/>
</dbReference>
<evidence type="ECO:0000313" key="3">
    <source>
        <dbReference type="Proteomes" id="UP000005110"/>
    </source>
</evidence>
<protein>
    <submittedName>
        <fullName evidence="2">Dinucleotide-utilizing enzyme possibly involved in molybdopterin or thiamin biosynthesis</fullName>
    </submittedName>
</protein>
<dbReference type="CDD" id="cd00755">
    <property type="entry name" value="YgdL_like"/>
    <property type="match status" value="1"/>
</dbReference>
<dbReference type="InterPro" id="IPR045886">
    <property type="entry name" value="ThiF/MoeB/HesA"/>
</dbReference>
<dbReference type="PANTHER" id="PTHR43267:SF1">
    <property type="entry name" value="TRNA THREONYLCARBAMOYLADENOSINE DEHYDRATASE"/>
    <property type="match status" value="1"/>
</dbReference>
<dbReference type="FunFam" id="3.40.50.720:FF:000141">
    <property type="entry name" value="tRNA threonylcarbamoyladenosine dehydratase"/>
    <property type="match status" value="1"/>
</dbReference>
<dbReference type="PATRIC" id="fig|880478.3.peg.1465"/>
<dbReference type="EMBL" id="CM001486">
    <property type="protein sequence ID" value="EIW01313.1"/>
    <property type="molecule type" value="Genomic_DNA"/>
</dbReference>